<evidence type="ECO:0000313" key="1">
    <source>
        <dbReference type="EnsemblPlants" id="Solyc07g032770.1.1.1"/>
    </source>
</evidence>
<dbReference type="Proteomes" id="UP000004994">
    <property type="component" value="Chromosome 7"/>
</dbReference>
<reference evidence="1" key="1">
    <citation type="journal article" date="2012" name="Nature">
        <title>The tomato genome sequence provides insights into fleshy fruit evolution.</title>
        <authorList>
            <consortium name="Tomato Genome Consortium"/>
        </authorList>
    </citation>
    <scope>NUCLEOTIDE SEQUENCE [LARGE SCALE GENOMIC DNA]</scope>
    <source>
        <strain evidence="1">cv. Heinz 1706</strain>
    </source>
</reference>
<keyword evidence="2" id="KW-1185">Reference proteome</keyword>
<accession>A0A3Q7I4P6</accession>
<name>A0A3Q7I4P6_SOLLC</name>
<evidence type="ECO:0000313" key="2">
    <source>
        <dbReference type="Proteomes" id="UP000004994"/>
    </source>
</evidence>
<dbReference type="Gramene" id="Solyc07g032770.1.1">
    <property type="protein sequence ID" value="Solyc07g032770.1.1.1"/>
    <property type="gene ID" value="Solyc07g032770.1"/>
</dbReference>
<sequence length="83" mass="9906">MGLFYPKLHVLESTCELLLTQPHSMIDISLLDMRAHHFGFKQYEAGKYILKFPRVLRYLNTKFREYYIPGLLVNHCFKLSKQN</sequence>
<dbReference type="AlphaFoldDB" id="A0A3Q7I4P6"/>
<evidence type="ECO:0008006" key="3">
    <source>
        <dbReference type="Google" id="ProtNLM"/>
    </source>
</evidence>
<dbReference type="EnsemblPlants" id="Solyc07g032770.1.1">
    <property type="protein sequence ID" value="Solyc07g032770.1.1.1"/>
    <property type="gene ID" value="Solyc07g032770.1"/>
</dbReference>
<protein>
    <recommendedName>
        <fullName evidence="3">PORR domain-containing protein</fullName>
    </recommendedName>
</protein>
<reference evidence="1" key="2">
    <citation type="submission" date="2019-01" db="UniProtKB">
        <authorList>
            <consortium name="EnsemblPlants"/>
        </authorList>
    </citation>
    <scope>IDENTIFICATION</scope>
    <source>
        <strain evidence="1">cv. Heinz 1706</strain>
    </source>
</reference>
<dbReference type="PaxDb" id="4081-Solyc07g032770.1.1"/>
<proteinExistence type="predicted"/>
<dbReference type="InParanoid" id="A0A3Q7I4P6"/>
<organism evidence="1">
    <name type="scientific">Solanum lycopersicum</name>
    <name type="common">Tomato</name>
    <name type="synonym">Lycopersicon esculentum</name>
    <dbReference type="NCBI Taxonomy" id="4081"/>
    <lineage>
        <taxon>Eukaryota</taxon>
        <taxon>Viridiplantae</taxon>
        <taxon>Streptophyta</taxon>
        <taxon>Embryophyta</taxon>
        <taxon>Tracheophyta</taxon>
        <taxon>Spermatophyta</taxon>
        <taxon>Magnoliopsida</taxon>
        <taxon>eudicotyledons</taxon>
        <taxon>Gunneridae</taxon>
        <taxon>Pentapetalae</taxon>
        <taxon>asterids</taxon>
        <taxon>lamiids</taxon>
        <taxon>Solanales</taxon>
        <taxon>Solanaceae</taxon>
        <taxon>Solanoideae</taxon>
        <taxon>Solaneae</taxon>
        <taxon>Solanum</taxon>
        <taxon>Solanum subgen. Lycopersicon</taxon>
    </lineage>
</organism>